<dbReference type="Proteomes" id="UP000190774">
    <property type="component" value="Unassembled WGS sequence"/>
</dbReference>
<feature type="transmembrane region" description="Helical" evidence="2">
    <location>
        <begin position="16"/>
        <end position="37"/>
    </location>
</feature>
<dbReference type="OrthoDB" id="173946at2"/>
<evidence type="ECO:0000313" key="3">
    <source>
        <dbReference type="EMBL" id="SKA80700.1"/>
    </source>
</evidence>
<evidence type="ECO:0000313" key="4">
    <source>
        <dbReference type="Proteomes" id="UP000190774"/>
    </source>
</evidence>
<sequence length="1745" mass="192552">MKPIRHLLADARRHQGLALIIVLSMLALATIVILAFLSVADTEHKATTIYSASQTSRRLADTAVNIVMGQIRSGSAREQAGVPVIHATQPGAVRKYSRNGAFLAGYKLFSDRDMIFRSTGGTVNQREMEFVRDSEPPADWNQNNNLARYVDLNEPVIKGVASQADATDTVQIYFPIIDPRAGQDLDAAEASEVPVEGFSYELTTSLKGNNIGREAENQTTPAIVKPSDATSGGQIDQLRLAMPVQWLYVLRDGAVGYLNDNMNFRVLEGDGGGLGDGPSSVAGGTYGIPTESNPIVGRIAFWTDDETCKVNINTAAEPTFAGQPIYYHERDHRWADYPPARGEYQRFPGHPATVALSSVFYPNPQLADSRSLDTYGLSGPITGGALSRALAVKSRIYELMPRITEGGSYGGTLTFEQDEYATTTTGSKDVSTLVDIKGVAGERLYASVDELLFSQNSSGGNRVINNADGGNGITLFNKRTLERSSAFLTAHSRGSEINMFGMPRIAMWPLPRTASKRTGFDNLMYFCSRLGNDAGADNTNSYIFQREHSASRSSVNGARYDISLPRNLKLLSMLDRILDAPFPTASENASANGTAKSFVQKITRDNTRQLIVSMFDYIRSTNLYDSFLVPDNRNEWPSLSINWTQLYQTRDRTDFKTYTPGVVRNSGNTADPFSDRFFPGHGQVTPSEHPQWVIGSTGDSVRGFGRFFSVSEVGLHFICTADGKPDMYSWRIPIRDENGEEKDYKIPEMMPAEFDSYATAATPVVSGGRTALKVRENNLAHLRIAHSYPPGFSGEVRLTNVDAVHWRNGQGHEDGFVPDVGMIKERYYSNFPPLSNPTEPGRYGTLGIPLPAGSANYARYYRLHPGYNWENWNWTLERDTPMLITQKRIQALLHLEFFCPSASYTEINPDYTIVISGNDVSNIQVAGRSVFSTTQDIVLRSERPMYDTDGNPEIGGFASFRNVAAGRRVGARGNMPEDVGFDTSATGQAHAGLTNLDLVSSFFTVDRNAPLQFSSGTITVKIYDHHVTAGTGDDPVQVIQFRLRDGKAPTPDLVTAGSYLVNYVQSDGSTYNHPAVQAPRWWSFNRDGALGRYDDQGGATNPEDPIRRSIRGRFYNWDGVSINNITRAYDPRASAPNNQSVPGARSLIYTKDPANYASVQLQSHVLVANDPLLAIAYGPRSDVMNNGLSSGAVLNDNGDWDRPWHYGSDVVRTLQPAHGDARLIAAKKTVPASDWTPHRFWDNEDEYMAHNFSSYSSGTEPGFDRGTSNTDTKSDDTVRGLPVKVTASASRSPDAPHGRSDYAPTPTAAHQYIQRYYDFDDSDPGGRIGPFINKVDEGNYSVGDFKLSGWPDARKWRSTYFRSNSQGARFANGKGSFFTPNRMVPSPVVMGSLPSHVWDNNGSGAWTNLLFRPYVSYPNGLTGARSAAASTHPGAETPPDHYLLDLFWMPVVEPYAISEPLSTAGKINLNYQMVPFTHIRRATALHAAMKGEIMAAMPNAEYEQSKGVKTGWGTNGSTAPIFRSEADGNYWHRGIVVDRFKPSGGSSDSLWWQQQVKDRVQGTLRQFEERFNFGIGQTSGALKPNYRGGLFRTTSQLCEVHLIPDLAQGKVNVSASGVANASSRDDAMARFWAEHCSTGDNTRERPYANLYQKFTTRSNTFRVHVRAQSIRKAVRSVEPDFFDLNRDQVSGEFRGSFLVERYIDQADMQAAGTAVDYASASDPFALKPLESYYRFRIIESKRFAP</sequence>
<feature type="region of interest" description="Disordered" evidence="1">
    <location>
        <begin position="1286"/>
        <end position="1305"/>
    </location>
</feature>
<dbReference type="EMBL" id="FUYE01000002">
    <property type="protein sequence ID" value="SKA80700.1"/>
    <property type="molecule type" value="Genomic_DNA"/>
</dbReference>
<feature type="region of interest" description="Disordered" evidence="1">
    <location>
        <begin position="1258"/>
        <end position="1280"/>
    </location>
</feature>
<keyword evidence="4" id="KW-1185">Reference proteome</keyword>
<accession>A0A1T4WTK1</accession>
<evidence type="ECO:0000256" key="1">
    <source>
        <dbReference type="SAM" id="MobiDB-lite"/>
    </source>
</evidence>
<gene>
    <name evidence="3" type="ORF">SAMN02745166_00669</name>
</gene>
<reference evidence="4" key="1">
    <citation type="submission" date="2017-02" db="EMBL/GenBank/DDBJ databases">
        <authorList>
            <person name="Varghese N."/>
            <person name="Submissions S."/>
        </authorList>
    </citation>
    <scope>NUCLEOTIDE SEQUENCE [LARGE SCALE GENOMIC DNA]</scope>
    <source>
        <strain evidence="4">ATCC 700200</strain>
    </source>
</reference>
<evidence type="ECO:0000256" key="2">
    <source>
        <dbReference type="SAM" id="Phobius"/>
    </source>
</evidence>
<organism evidence="3 4">
    <name type="scientific">Prosthecobacter debontii</name>
    <dbReference type="NCBI Taxonomy" id="48467"/>
    <lineage>
        <taxon>Bacteria</taxon>
        <taxon>Pseudomonadati</taxon>
        <taxon>Verrucomicrobiota</taxon>
        <taxon>Verrucomicrobiia</taxon>
        <taxon>Verrucomicrobiales</taxon>
        <taxon>Verrucomicrobiaceae</taxon>
        <taxon>Prosthecobacter</taxon>
    </lineage>
</organism>
<dbReference type="NCBIfam" id="TIGR02600">
    <property type="entry name" value="Verru_Chthon_A"/>
    <property type="match status" value="1"/>
</dbReference>
<dbReference type="RefSeq" id="WP_078811882.1">
    <property type="nucleotide sequence ID" value="NZ_FUYE01000002.1"/>
</dbReference>
<proteinExistence type="predicted"/>
<keyword evidence="2" id="KW-0812">Transmembrane</keyword>
<name>A0A1T4WTK1_9BACT</name>
<dbReference type="STRING" id="48467.SAMN02745166_00669"/>
<keyword evidence="2" id="KW-0472">Membrane</keyword>
<keyword evidence="2" id="KW-1133">Transmembrane helix</keyword>
<dbReference type="InterPro" id="IPR019840">
    <property type="entry name" value="Verru/Chthon_A"/>
</dbReference>
<protein>
    <submittedName>
        <fullName evidence="3">Verru_Chthon cassette protein A</fullName>
    </submittedName>
</protein>